<dbReference type="CDD" id="cd05233">
    <property type="entry name" value="SDR_c"/>
    <property type="match status" value="1"/>
</dbReference>
<dbReference type="PANTHER" id="PTHR44196:SF1">
    <property type="entry name" value="DEHYDROGENASE_REDUCTASE SDR FAMILY MEMBER 7B"/>
    <property type="match status" value="1"/>
</dbReference>
<sequence>MGSPSPHPLAGRTCLVTGAGSGVGQAIATAFADAGARVWGCDINPNNLATTRSQLARSQAPTAVTLERVDVTDRSAVEQWIATAHEATGRIDVLVNNAAFVSWADVTDASVADAERTMRTAYDAMVYAVTAGLPTMLAAGRGHIITIGSSAGRIYAPGPSAAYAAAKAAQEAYTRILQLELAPTPVHATLVRPGVITGTQFFGDHVPSSRLPRLADFLPTTTAPHVATAVTAAVLRPRNTIDLPRYLPLAYLAHAVAPRTLQRLAQVGGPSRRDFGAREPTGR</sequence>
<reference evidence="4" key="2">
    <citation type="submission" date="2020-09" db="EMBL/GenBank/DDBJ databases">
        <authorList>
            <person name="Sun Q."/>
            <person name="Ohkuma M."/>
        </authorList>
    </citation>
    <scope>NUCLEOTIDE SEQUENCE</scope>
    <source>
        <strain evidence="4">JCM 4714</strain>
    </source>
</reference>
<reference evidence="4" key="1">
    <citation type="journal article" date="2014" name="Int. J. Syst. Evol. Microbiol.">
        <title>Complete genome sequence of Corynebacterium casei LMG S-19264T (=DSM 44701T), isolated from a smear-ripened cheese.</title>
        <authorList>
            <consortium name="US DOE Joint Genome Institute (JGI-PGF)"/>
            <person name="Walter F."/>
            <person name="Albersmeier A."/>
            <person name="Kalinowski J."/>
            <person name="Ruckert C."/>
        </authorList>
    </citation>
    <scope>NUCLEOTIDE SEQUENCE</scope>
    <source>
        <strain evidence="4">JCM 4714</strain>
    </source>
</reference>
<organism evidence="4 5">
    <name type="scientific">Streptomyces alanosinicus</name>
    <dbReference type="NCBI Taxonomy" id="68171"/>
    <lineage>
        <taxon>Bacteria</taxon>
        <taxon>Bacillati</taxon>
        <taxon>Actinomycetota</taxon>
        <taxon>Actinomycetes</taxon>
        <taxon>Kitasatosporales</taxon>
        <taxon>Streptomycetaceae</taxon>
        <taxon>Streptomyces</taxon>
    </lineage>
</organism>
<keyword evidence="5" id="KW-1185">Reference proteome</keyword>
<dbReference type="GO" id="GO:0016020">
    <property type="term" value="C:membrane"/>
    <property type="evidence" value="ECO:0007669"/>
    <property type="project" value="TreeGrafter"/>
</dbReference>
<protein>
    <recommendedName>
        <fullName evidence="6">SDR family NAD(P)-dependent oxidoreductase</fullName>
    </recommendedName>
</protein>
<comment type="caution">
    <text evidence="4">The sequence shown here is derived from an EMBL/GenBank/DDBJ whole genome shotgun (WGS) entry which is preliminary data.</text>
</comment>
<evidence type="ECO:0000313" key="5">
    <source>
        <dbReference type="Proteomes" id="UP000655443"/>
    </source>
</evidence>
<dbReference type="GO" id="GO:0016491">
    <property type="term" value="F:oxidoreductase activity"/>
    <property type="evidence" value="ECO:0007669"/>
    <property type="project" value="UniProtKB-KW"/>
</dbReference>
<evidence type="ECO:0000313" key="4">
    <source>
        <dbReference type="EMBL" id="GHE06560.1"/>
    </source>
</evidence>
<evidence type="ECO:0008006" key="6">
    <source>
        <dbReference type="Google" id="ProtNLM"/>
    </source>
</evidence>
<evidence type="ECO:0000256" key="2">
    <source>
        <dbReference type="ARBA" id="ARBA00023002"/>
    </source>
</evidence>
<dbReference type="EMBL" id="BMVG01000011">
    <property type="protein sequence ID" value="GHE06560.1"/>
    <property type="molecule type" value="Genomic_DNA"/>
</dbReference>
<keyword evidence="2" id="KW-0560">Oxidoreductase</keyword>
<evidence type="ECO:0000256" key="1">
    <source>
        <dbReference type="ARBA" id="ARBA00006484"/>
    </source>
</evidence>
<accession>A0A918YKX4</accession>
<comment type="similarity">
    <text evidence="1 3">Belongs to the short-chain dehydrogenases/reductases (SDR) family.</text>
</comment>
<dbReference type="PANTHER" id="PTHR44196">
    <property type="entry name" value="DEHYDROGENASE/REDUCTASE SDR FAMILY MEMBER 7B"/>
    <property type="match status" value="1"/>
</dbReference>
<dbReference type="Gene3D" id="3.40.50.720">
    <property type="entry name" value="NAD(P)-binding Rossmann-like Domain"/>
    <property type="match status" value="1"/>
</dbReference>
<dbReference type="PRINTS" id="PR00081">
    <property type="entry name" value="GDHRDH"/>
</dbReference>
<dbReference type="InterPro" id="IPR036291">
    <property type="entry name" value="NAD(P)-bd_dom_sf"/>
</dbReference>
<dbReference type="AlphaFoldDB" id="A0A918YKX4"/>
<gene>
    <name evidence="4" type="ORF">GCM10010339_47580</name>
</gene>
<dbReference type="Proteomes" id="UP000655443">
    <property type="component" value="Unassembled WGS sequence"/>
</dbReference>
<proteinExistence type="inferred from homology"/>
<dbReference type="PRINTS" id="PR00080">
    <property type="entry name" value="SDRFAMILY"/>
</dbReference>
<dbReference type="RefSeq" id="WP_189955527.1">
    <property type="nucleotide sequence ID" value="NZ_BMVG01000011.1"/>
</dbReference>
<dbReference type="SUPFAM" id="SSF51735">
    <property type="entry name" value="NAD(P)-binding Rossmann-fold domains"/>
    <property type="match status" value="1"/>
</dbReference>
<dbReference type="InterPro" id="IPR002347">
    <property type="entry name" value="SDR_fam"/>
</dbReference>
<dbReference type="Pfam" id="PF00106">
    <property type="entry name" value="adh_short"/>
    <property type="match status" value="1"/>
</dbReference>
<name>A0A918YKX4_9ACTN</name>
<evidence type="ECO:0000256" key="3">
    <source>
        <dbReference type="RuleBase" id="RU000363"/>
    </source>
</evidence>